<keyword evidence="2" id="KW-1185">Reference proteome</keyword>
<sequence length="91" mass="10430">MALANIIRRAASRVIPSAEPKDISPSPEGLLHPLFCRSTTYPRRFHDVAALLKCHLQINGVIRMSILQINNENLRHNNWRLYVSLVNSPRF</sequence>
<name>A0AAV3P5V8_LITER</name>
<dbReference type="Proteomes" id="UP001454036">
    <property type="component" value="Unassembled WGS sequence"/>
</dbReference>
<comment type="caution">
    <text evidence="1">The sequence shown here is derived from an EMBL/GenBank/DDBJ whole genome shotgun (WGS) entry which is preliminary data.</text>
</comment>
<evidence type="ECO:0000313" key="1">
    <source>
        <dbReference type="EMBL" id="GAA0145347.1"/>
    </source>
</evidence>
<evidence type="ECO:0000313" key="2">
    <source>
        <dbReference type="Proteomes" id="UP001454036"/>
    </source>
</evidence>
<proteinExistence type="predicted"/>
<gene>
    <name evidence="1" type="ORF">LIER_36110</name>
</gene>
<dbReference type="EMBL" id="BAABME010016296">
    <property type="protein sequence ID" value="GAA0145347.1"/>
    <property type="molecule type" value="Genomic_DNA"/>
</dbReference>
<reference evidence="1 2" key="1">
    <citation type="submission" date="2024-01" db="EMBL/GenBank/DDBJ databases">
        <title>The complete chloroplast genome sequence of Lithospermum erythrorhizon: insights into the phylogenetic relationship among Boraginaceae species and the maternal lineages of purple gromwells.</title>
        <authorList>
            <person name="Okada T."/>
            <person name="Watanabe K."/>
        </authorList>
    </citation>
    <scope>NUCLEOTIDE SEQUENCE [LARGE SCALE GENOMIC DNA]</scope>
</reference>
<protein>
    <submittedName>
        <fullName evidence="1">Uncharacterized protein</fullName>
    </submittedName>
</protein>
<organism evidence="1 2">
    <name type="scientific">Lithospermum erythrorhizon</name>
    <name type="common">Purple gromwell</name>
    <name type="synonym">Lithospermum officinale var. erythrorhizon</name>
    <dbReference type="NCBI Taxonomy" id="34254"/>
    <lineage>
        <taxon>Eukaryota</taxon>
        <taxon>Viridiplantae</taxon>
        <taxon>Streptophyta</taxon>
        <taxon>Embryophyta</taxon>
        <taxon>Tracheophyta</taxon>
        <taxon>Spermatophyta</taxon>
        <taxon>Magnoliopsida</taxon>
        <taxon>eudicotyledons</taxon>
        <taxon>Gunneridae</taxon>
        <taxon>Pentapetalae</taxon>
        <taxon>asterids</taxon>
        <taxon>lamiids</taxon>
        <taxon>Boraginales</taxon>
        <taxon>Boraginaceae</taxon>
        <taxon>Boraginoideae</taxon>
        <taxon>Lithospermeae</taxon>
        <taxon>Lithospermum</taxon>
    </lineage>
</organism>
<accession>A0AAV3P5V8</accession>
<dbReference type="AlphaFoldDB" id="A0AAV3P5V8"/>